<dbReference type="AlphaFoldDB" id="A0A166URV2"/>
<evidence type="ECO:0000256" key="2">
    <source>
        <dbReference type="SAM" id="SignalP"/>
    </source>
</evidence>
<reference evidence="3 4" key="1">
    <citation type="journal article" date="2016" name="Mol. Biol. Evol.">
        <title>Comparative Genomics of Early-Diverging Mushroom-Forming Fungi Provides Insights into the Origins of Lignocellulose Decay Capabilities.</title>
        <authorList>
            <person name="Nagy L.G."/>
            <person name="Riley R."/>
            <person name="Tritt A."/>
            <person name="Adam C."/>
            <person name="Daum C."/>
            <person name="Floudas D."/>
            <person name="Sun H."/>
            <person name="Yadav J.S."/>
            <person name="Pangilinan J."/>
            <person name="Larsson K.H."/>
            <person name="Matsuura K."/>
            <person name="Barry K."/>
            <person name="Labutti K."/>
            <person name="Kuo R."/>
            <person name="Ohm R.A."/>
            <person name="Bhattacharya S.S."/>
            <person name="Shirouzu T."/>
            <person name="Yoshinaga Y."/>
            <person name="Martin F.M."/>
            <person name="Grigoriev I.V."/>
            <person name="Hibbett D.S."/>
        </authorList>
    </citation>
    <scope>NUCLEOTIDE SEQUENCE [LARGE SCALE GENOMIC DNA]</scope>
    <source>
        <strain evidence="3 4">CBS 109695</strain>
    </source>
</reference>
<proteinExistence type="predicted"/>
<dbReference type="OrthoDB" id="6133115at2759"/>
<feature type="chain" id="PRO_5007880788" description="Secreted protein" evidence="2">
    <location>
        <begin position="20"/>
        <end position="62"/>
    </location>
</feature>
<sequence length="62" mass="6736">MYIGARFLVGMCLTFAYDAAPSFVTQGSHHFYRVQLAPVCQEHPRGPSTRSRSATSSPDGSS</sequence>
<feature type="compositionally biased region" description="Low complexity" evidence="1">
    <location>
        <begin position="46"/>
        <end position="62"/>
    </location>
</feature>
<evidence type="ECO:0000313" key="4">
    <source>
        <dbReference type="Proteomes" id="UP000076532"/>
    </source>
</evidence>
<evidence type="ECO:0000256" key="1">
    <source>
        <dbReference type="SAM" id="MobiDB-lite"/>
    </source>
</evidence>
<evidence type="ECO:0000313" key="3">
    <source>
        <dbReference type="EMBL" id="KZP31958.1"/>
    </source>
</evidence>
<keyword evidence="4" id="KW-1185">Reference proteome</keyword>
<accession>A0A166URV2</accession>
<dbReference type="EMBL" id="KV417487">
    <property type="protein sequence ID" value="KZP31958.1"/>
    <property type="molecule type" value="Genomic_DNA"/>
</dbReference>
<dbReference type="Proteomes" id="UP000076532">
    <property type="component" value="Unassembled WGS sequence"/>
</dbReference>
<feature type="region of interest" description="Disordered" evidence="1">
    <location>
        <begin position="42"/>
        <end position="62"/>
    </location>
</feature>
<evidence type="ECO:0008006" key="5">
    <source>
        <dbReference type="Google" id="ProtNLM"/>
    </source>
</evidence>
<organism evidence="3 4">
    <name type="scientific">Athelia psychrophila</name>
    <dbReference type="NCBI Taxonomy" id="1759441"/>
    <lineage>
        <taxon>Eukaryota</taxon>
        <taxon>Fungi</taxon>
        <taxon>Dikarya</taxon>
        <taxon>Basidiomycota</taxon>
        <taxon>Agaricomycotina</taxon>
        <taxon>Agaricomycetes</taxon>
        <taxon>Agaricomycetidae</taxon>
        <taxon>Atheliales</taxon>
        <taxon>Atheliaceae</taxon>
        <taxon>Athelia</taxon>
    </lineage>
</organism>
<name>A0A166URV2_9AGAM</name>
<gene>
    <name evidence="3" type="ORF">FIBSPDRAFT_848940</name>
</gene>
<protein>
    <recommendedName>
        <fullName evidence="5">Secreted protein</fullName>
    </recommendedName>
</protein>
<keyword evidence="2" id="KW-0732">Signal</keyword>
<feature type="signal peptide" evidence="2">
    <location>
        <begin position="1"/>
        <end position="19"/>
    </location>
</feature>